<dbReference type="InterPro" id="IPR029044">
    <property type="entry name" value="Nucleotide-diphossugar_trans"/>
</dbReference>
<dbReference type="GO" id="GO:0005634">
    <property type="term" value="C:nucleus"/>
    <property type="evidence" value="ECO:0007669"/>
    <property type="project" value="UniProtKB-SubCell"/>
</dbReference>
<evidence type="ECO:0000256" key="13">
    <source>
        <dbReference type="PIRSR" id="PIRSR602717-51"/>
    </source>
</evidence>
<keyword evidence="16" id="KW-1185">Reference proteome</keyword>
<dbReference type="FunFam" id="3.40.630.30:FF:000002">
    <property type="entry name" value="Histone acetyltransferase"/>
    <property type="match status" value="1"/>
</dbReference>
<dbReference type="GO" id="GO:0004402">
    <property type="term" value="F:histone acetyltransferase activity"/>
    <property type="evidence" value="ECO:0007669"/>
    <property type="project" value="InterPro"/>
</dbReference>
<dbReference type="Gene3D" id="3.40.630.30">
    <property type="match status" value="1"/>
</dbReference>
<keyword evidence="10" id="KW-0804">Transcription</keyword>
<dbReference type="Gene3D" id="2.30.30.140">
    <property type="match status" value="1"/>
</dbReference>
<organism evidence="15 16">
    <name type="scientific">Chlorella sorokiniana</name>
    <name type="common">Freshwater green alga</name>
    <dbReference type="NCBI Taxonomy" id="3076"/>
    <lineage>
        <taxon>Eukaryota</taxon>
        <taxon>Viridiplantae</taxon>
        <taxon>Chlorophyta</taxon>
        <taxon>core chlorophytes</taxon>
        <taxon>Trebouxiophyceae</taxon>
        <taxon>Chlorellales</taxon>
        <taxon>Chlorellaceae</taxon>
        <taxon>Chlorella clade</taxon>
        <taxon>Chlorella</taxon>
    </lineage>
</organism>
<evidence type="ECO:0000256" key="6">
    <source>
        <dbReference type="ARBA" id="ARBA00022771"/>
    </source>
</evidence>
<keyword evidence="12" id="KW-0012">Acyltransferase</keyword>
<reference evidence="15 16" key="1">
    <citation type="journal article" date="2018" name="Plant J.">
        <title>Genome sequences of Chlorella sorokiniana UTEX 1602 and Micractinium conductrix SAG 241.80: implications to maltose excretion by a green alga.</title>
        <authorList>
            <person name="Arriola M.B."/>
            <person name="Velmurugan N."/>
            <person name="Zhang Y."/>
            <person name="Plunkett M.H."/>
            <person name="Hondzo H."/>
            <person name="Barney B.M."/>
        </authorList>
    </citation>
    <scope>NUCLEOTIDE SEQUENCE [LARGE SCALE GENOMIC DNA]</scope>
    <source>
        <strain evidence="16">UTEX 1602</strain>
    </source>
</reference>
<dbReference type="FunFam" id="1.10.10.10:FF:000022">
    <property type="entry name" value="Histone acetyltransferase"/>
    <property type="match status" value="1"/>
</dbReference>
<dbReference type="PANTHER" id="PTHR10615">
    <property type="entry name" value="HISTONE ACETYLTRANSFERASE"/>
    <property type="match status" value="1"/>
</dbReference>
<dbReference type="InterPro" id="IPR050603">
    <property type="entry name" value="MYST_HAT"/>
</dbReference>
<evidence type="ECO:0000256" key="2">
    <source>
        <dbReference type="ARBA" id="ARBA00010107"/>
    </source>
</evidence>
<dbReference type="EMBL" id="LHPG02000009">
    <property type="protein sequence ID" value="PRW56304.1"/>
    <property type="molecule type" value="Genomic_DNA"/>
</dbReference>
<evidence type="ECO:0000256" key="3">
    <source>
        <dbReference type="ARBA" id="ARBA00013184"/>
    </source>
</evidence>
<dbReference type="Pfam" id="PF17772">
    <property type="entry name" value="zf-MYST"/>
    <property type="match status" value="1"/>
</dbReference>
<dbReference type="InterPro" id="IPR036388">
    <property type="entry name" value="WH-like_DNA-bd_sf"/>
</dbReference>
<dbReference type="InterPro" id="IPR025995">
    <property type="entry name" value="Tudor-knot"/>
</dbReference>
<sequence length="707" mass="80961">MGRKDSGTAGPSQPAYEVNARVSCKTTFDQQYHAADIIDRKQDGKTGKWRYYVHYLEFDKRLDEWVGQERVASIAKVASADGLHRVASGGGSGDLGPMAGDQKMTRRLKRQYTEIHHVPAALEELPPIDQHLEKEHQEKTKVKNIQTVELGRHEMDTWYYSPYPEPHASCQKLYICEYTLKYFRKKKTLLRHLAKCQLRHPPGDEIYRSPPPPANDPAYVGGAVTSPPISMFEVDGKKSKVYCQNLCLLSKLFLDHKTLYYDVDPFLFYVLCEKDAQGYHIVGYFSKEKNSAEGNNLACILTLPPYQRKGYGRFLIAFSYELSKKEGRVGSPERPLSDLGAVSYRSYWTREILEVLREHKASLSIKDISERTAIRTDDVVKTLESLSLIKYWKGDHIISVTQKIVEEHLKTIANQRNIEIDLNRLHWTPYRQEPPAKKPCHEALRLVPAPSDLTAREIMAQLSPRFGWQHKLWNLSAVEALLEEHRPEFVPMFQGFPKLVQRIDAAKYLVLEVFGGFYLDTYVECFREPSDTLDGFDMIVQEDYPGAAVNSGLIACMPKHPAWKHAFDLMVERKDHDPKDTGFSTGPQIVRDMLLRWHNVTVGSNGLLPPLLKHPDGRITRIYKLGTWCTPCGYADNDCHEQFMLQRVVGSVNLTEMVAYHRFTATWLGYRDGVRPQAKDTVRAMFCKECTEELKQCRAQQLTEAPS</sequence>
<evidence type="ECO:0000256" key="8">
    <source>
        <dbReference type="ARBA" id="ARBA00022990"/>
    </source>
</evidence>
<dbReference type="OrthoDB" id="787137at2759"/>
<dbReference type="Gene3D" id="3.30.60.60">
    <property type="entry name" value="N-acetyl transferase-like"/>
    <property type="match status" value="1"/>
</dbReference>
<evidence type="ECO:0000256" key="9">
    <source>
        <dbReference type="ARBA" id="ARBA00023015"/>
    </source>
</evidence>
<evidence type="ECO:0000313" key="15">
    <source>
        <dbReference type="EMBL" id="PRW56304.1"/>
    </source>
</evidence>
<dbReference type="Proteomes" id="UP000239899">
    <property type="component" value="Unassembled WGS sequence"/>
</dbReference>
<keyword evidence="6" id="KW-0863">Zinc-finger</keyword>
<dbReference type="InterPro" id="IPR002717">
    <property type="entry name" value="HAT_MYST-type"/>
</dbReference>
<keyword evidence="9" id="KW-0805">Transcription regulation</keyword>
<dbReference type="CDD" id="cd04301">
    <property type="entry name" value="NAT_SF"/>
    <property type="match status" value="1"/>
</dbReference>
<evidence type="ECO:0000313" key="16">
    <source>
        <dbReference type="Proteomes" id="UP000239899"/>
    </source>
</evidence>
<keyword evidence="5" id="KW-0479">Metal-binding</keyword>
<feature type="active site" description="Proton donor/acceptor" evidence="13">
    <location>
        <position position="333"/>
    </location>
</feature>
<dbReference type="GO" id="GO:0008270">
    <property type="term" value="F:zinc ion binding"/>
    <property type="evidence" value="ECO:0007669"/>
    <property type="project" value="UniProtKB-KW"/>
</dbReference>
<dbReference type="STRING" id="3076.A0A2P6TQI8"/>
<comment type="subcellular location">
    <subcellularLocation>
        <location evidence="1">Nucleus</location>
    </subcellularLocation>
</comment>
<comment type="caution">
    <text evidence="15">The sequence shown here is derived from an EMBL/GenBank/DDBJ whole genome shotgun (WGS) entry which is preliminary data.</text>
</comment>
<accession>A0A2P6TQI8</accession>
<comment type="similarity">
    <text evidence="2">Belongs to the MYST (SAS/MOZ) family.</text>
</comment>
<keyword evidence="11" id="KW-0539">Nucleus</keyword>
<dbReference type="SUPFAM" id="SSF53448">
    <property type="entry name" value="Nucleotide-diphospho-sugar transferases"/>
    <property type="match status" value="1"/>
</dbReference>
<dbReference type="SUPFAM" id="SSF54160">
    <property type="entry name" value="Chromo domain-like"/>
    <property type="match status" value="1"/>
</dbReference>
<proteinExistence type="inferred from homology"/>
<evidence type="ECO:0000256" key="4">
    <source>
        <dbReference type="ARBA" id="ARBA00022679"/>
    </source>
</evidence>
<dbReference type="InterPro" id="IPR016197">
    <property type="entry name" value="Chromo-like_dom_sf"/>
</dbReference>
<dbReference type="Pfam" id="PF11717">
    <property type="entry name" value="Tudor-knot"/>
    <property type="match status" value="1"/>
</dbReference>
<dbReference type="Gene3D" id="3.90.550.20">
    <property type="match status" value="1"/>
</dbReference>
<evidence type="ECO:0000256" key="7">
    <source>
        <dbReference type="ARBA" id="ARBA00022833"/>
    </source>
</evidence>
<feature type="domain" description="MYST-type HAT" evidence="14">
    <location>
        <begin position="140"/>
        <end position="429"/>
    </location>
</feature>
<dbReference type="PANTHER" id="PTHR10615:SF219">
    <property type="entry name" value="HISTONE ACETYLTRANSFERASE KAT5"/>
    <property type="match status" value="1"/>
</dbReference>
<dbReference type="Gene3D" id="1.10.10.10">
    <property type="entry name" value="Winged helix-like DNA-binding domain superfamily/Winged helix DNA-binding domain"/>
    <property type="match status" value="1"/>
</dbReference>
<keyword evidence="8" id="KW-0007">Acetylation</keyword>
<dbReference type="EC" id="2.3.1.48" evidence="3"/>
<dbReference type="PROSITE" id="PS51726">
    <property type="entry name" value="MYST_HAT"/>
    <property type="match status" value="1"/>
</dbReference>
<evidence type="ECO:0000256" key="11">
    <source>
        <dbReference type="ARBA" id="ARBA00023242"/>
    </source>
</evidence>
<evidence type="ECO:0000256" key="1">
    <source>
        <dbReference type="ARBA" id="ARBA00004123"/>
    </source>
</evidence>
<dbReference type="InterPro" id="IPR007577">
    <property type="entry name" value="GlycoTrfase_DXD_sugar-bd_CS"/>
</dbReference>
<dbReference type="InterPro" id="IPR016181">
    <property type="entry name" value="Acyl_CoA_acyltransferase"/>
</dbReference>
<evidence type="ECO:0000256" key="10">
    <source>
        <dbReference type="ARBA" id="ARBA00023163"/>
    </source>
</evidence>
<keyword evidence="7" id="KW-0862">Zinc</keyword>
<dbReference type="SUPFAM" id="SSF55729">
    <property type="entry name" value="Acyl-CoA N-acyltransferases (Nat)"/>
    <property type="match status" value="1"/>
</dbReference>
<evidence type="ECO:0000259" key="14">
    <source>
        <dbReference type="PROSITE" id="PS51726"/>
    </source>
</evidence>
<dbReference type="InterPro" id="IPR040706">
    <property type="entry name" value="Zf-MYST"/>
</dbReference>
<dbReference type="GO" id="GO:0006355">
    <property type="term" value="P:regulation of DNA-templated transcription"/>
    <property type="evidence" value="ECO:0007669"/>
    <property type="project" value="InterPro"/>
</dbReference>
<dbReference type="Pfam" id="PF04488">
    <property type="entry name" value="Gly_transf_sug"/>
    <property type="match status" value="1"/>
</dbReference>
<dbReference type="FunFam" id="3.30.60.60:FF:000001">
    <property type="entry name" value="Histone acetyltransferase"/>
    <property type="match status" value="1"/>
</dbReference>
<keyword evidence="4" id="KW-0808">Transferase</keyword>
<gene>
    <name evidence="15" type="ORF">C2E21_5102</name>
</gene>
<dbReference type="AlphaFoldDB" id="A0A2P6TQI8"/>
<name>A0A2P6TQI8_CHLSO</name>
<evidence type="ECO:0000256" key="12">
    <source>
        <dbReference type="ARBA" id="ARBA00023315"/>
    </source>
</evidence>
<evidence type="ECO:0000256" key="5">
    <source>
        <dbReference type="ARBA" id="ARBA00022723"/>
    </source>
</evidence>
<protein>
    <recommendedName>
        <fullName evidence="3">histone acetyltransferase</fullName>
        <ecNumber evidence="3">2.3.1.48</ecNumber>
    </recommendedName>
</protein>
<dbReference type="Pfam" id="PF01853">
    <property type="entry name" value="MOZ_SAS"/>
    <property type="match status" value="1"/>
</dbReference>